<dbReference type="AlphaFoldDB" id="C6BVI3"/>
<evidence type="ECO:0000256" key="9">
    <source>
        <dbReference type="ARBA" id="ARBA00023065"/>
    </source>
</evidence>
<dbReference type="InterPro" id="IPR011541">
    <property type="entry name" value="Ni/Co_transpt_high_affinity"/>
</dbReference>
<feature type="region of interest" description="Disordered" evidence="14">
    <location>
        <begin position="36"/>
        <end position="79"/>
    </location>
</feature>
<evidence type="ECO:0000313" key="16">
    <source>
        <dbReference type="EMBL" id="ACS78197.1"/>
    </source>
</evidence>
<evidence type="ECO:0000256" key="13">
    <source>
        <dbReference type="RuleBase" id="RU362101"/>
    </source>
</evidence>
<keyword evidence="8 13" id="KW-1133">Transmembrane helix</keyword>
<dbReference type="GO" id="GO:0010045">
    <property type="term" value="P:response to nickel cation"/>
    <property type="evidence" value="ECO:0007669"/>
    <property type="project" value="TreeGrafter"/>
</dbReference>
<organism evidence="16 17">
    <name type="scientific">Maridesulfovibrio salexigens (strain ATCC 14822 / DSM 2638 / NCIMB 8403 / VKM B-1763)</name>
    <name type="common">Desulfovibrio salexigens</name>
    <dbReference type="NCBI Taxonomy" id="526222"/>
    <lineage>
        <taxon>Bacteria</taxon>
        <taxon>Pseudomonadati</taxon>
        <taxon>Thermodesulfobacteriota</taxon>
        <taxon>Desulfovibrionia</taxon>
        <taxon>Desulfovibrionales</taxon>
        <taxon>Desulfovibrionaceae</taxon>
        <taxon>Maridesulfovibrio</taxon>
    </lineage>
</organism>
<keyword evidence="5" id="KW-1003">Cell membrane</keyword>
<dbReference type="PANTHER" id="PTHR40659:SF1">
    <property type="entry name" value="NICKEL_COBALT EFFLUX SYSTEM RCNA"/>
    <property type="match status" value="1"/>
</dbReference>
<feature type="transmembrane region" description="Helical" evidence="13">
    <location>
        <begin position="159"/>
        <end position="185"/>
    </location>
</feature>
<comment type="similarity">
    <text evidence="13">Belongs to the NiCoT transporter (TC 2.A.52) family.</text>
</comment>
<feature type="transmembrane region" description="Helical" evidence="13">
    <location>
        <begin position="121"/>
        <end position="139"/>
    </location>
</feature>
<dbReference type="HOGENOM" id="CLU_058605_0_2_7"/>
<dbReference type="eggNOG" id="COG2215">
    <property type="taxonomic scope" value="Bacteria"/>
</dbReference>
<feature type="compositionally biased region" description="Basic and acidic residues" evidence="14">
    <location>
        <begin position="37"/>
        <end position="48"/>
    </location>
</feature>
<dbReference type="KEGG" id="dsa:Desal_0126"/>
<keyword evidence="6" id="KW-0533">Nickel</keyword>
<dbReference type="GO" id="GO:0032025">
    <property type="term" value="P:response to cobalt ion"/>
    <property type="evidence" value="ECO:0007669"/>
    <property type="project" value="TreeGrafter"/>
</dbReference>
<dbReference type="EMBL" id="CP001649">
    <property type="protein sequence ID" value="ACS78197.1"/>
    <property type="molecule type" value="Genomic_DNA"/>
</dbReference>
<dbReference type="OrthoDB" id="9812956at2"/>
<evidence type="ECO:0000256" key="10">
    <source>
        <dbReference type="ARBA" id="ARBA00023112"/>
    </source>
</evidence>
<dbReference type="STRING" id="526222.Desal_0126"/>
<feature type="transmembrane region" description="Helical" evidence="13">
    <location>
        <begin position="314"/>
        <end position="335"/>
    </location>
</feature>
<evidence type="ECO:0000256" key="12">
    <source>
        <dbReference type="ARBA" id="ARBA00023285"/>
    </source>
</evidence>
<evidence type="ECO:0000256" key="5">
    <source>
        <dbReference type="ARBA" id="ARBA00022475"/>
    </source>
</evidence>
<sequence>MKNANTLFTLILTFTLAFAFSATESKAQATNPFLAPKKQEQEAGHLENTRQPTSSPFGKATPAQSPFGKASPAPAPQSVQKDWTGGIYSKVMFKITMLQKEIRAQLTGFAREIKKDPFGKSLWMFLVFAFLYGIVHAVGPGHGKSVVCAYFISRGGSMFAASFMSWVITLVHVGSATAAVCLAYLFLDKGMSGFENFNRQLQTASYGLVALIGFWLIIEALRSFKKNDREECEVKSRGSLKEIATVAFVTGIVPCPGAAIILVYTLSTGILPAGLAAMVFLATGMAVTTSVFALVAAKARNAMDSNPFARKMRIAYSILSLLGAIVIASFGLLMLSAHCC</sequence>
<dbReference type="Proteomes" id="UP000002601">
    <property type="component" value="Chromosome"/>
</dbReference>
<feature type="transmembrane region" description="Helical" evidence="13">
    <location>
        <begin position="270"/>
        <end position="294"/>
    </location>
</feature>
<dbReference type="RefSeq" id="WP_012765723.1">
    <property type="nucleotide sequence ID" value="NC_012881.1"/>
</dbReference>
<keyword evidence="12" id="KW-0170">Cobalt</keyword>
<keyword evidence="7 13" id="KW-0812">Transmembrane</keyword>
<dbReference type="GO" id="GO:0046583">
    <property type="term" value="F:monoatomic cation efflux transmembrane transporter activity"/>
    <property type="evidence" value="ECO:0007669"/>
    <property type="project" value="TreeGrafter"/>
</dbReference>
<evidence type="ECO:0000256" key="1">
    <source>
        <dbReference type="ARBA" id="ARBA00002510"/>
    </source>
</evidence>
<dbReference type="Pfam" id="PF03824">
    <property type="entry name" value="NicO"/>
    <property type="match status" value="1"/>
</dbReference>
<evidence type="ECO:0000256" key="6">
    <source>
        <dbReference type="ARBA" id="ARBA00022596"/>
    </source>
</evidence>
<proteinExistence type="inferred from homology"/>
<dbReference type="PANTHER" id="PTHR40659">
    <property type="entry name" value="NICKEL/COBALT EFFLUX SYSTEM RCNA"/>
    <property type="match status" value="1"/>
</dbReference>
<keyword evidence="15" id="KW-0732">Signal</keyword>
<evidence type="ECO:0000256" key="14">
    <source>
        <dbReference type="SAM" id="MobiDB-lite"/>
    </source>
</evidence>
<name>C6BVI3_MARSD</name>
<dbReference type="InterPro" id="IPR051224">
    <property type="entry name" value="NiCoT_RcnA"/>
</dbReference>
<comment type="function">
    <text evidence="1">Efflux system for nickel and cobalt.</text>
</comment>
<evidence type="ECO:0000256" key="2">
    <source>
        <dbReference type="ARBA" id="ARBA00004651"/>
    </source>
</evidence>
<evidence type="ECO:0000256" key="8">
    <source>
        <dbReference type="ARBA" id="ARBA00022989"/>
    </source>
</evidence>
<keyword evidence="3" id="KW-0171">Cobalt transport</keyword>
<feature type="transmembrane region" description="Helical" evidence="13">
    <location>
        <begin position="243"/>
        <end position="264"/>
    </location>
</feature>
<keyword evidence="9" id="KW-0406">Ion transport</keyword>
<comment type="subcellular location">
    <subcellularLocation>
        <location evidence="2 13">Cell membrane</location>
        <topology evidence="2 13">Multi-pass membrane protein</topology>
    </subcellularLocation>
</comment>
<dbReference type="GO" id="GO:0005886">
    <property type="term" value="C:plasma membrane"/>
    <property type="evidence" value="ECO:0007669"/>
    <property type="project" value="UniProtKB-SubCell"/>
</dbReference>
<gene>
    <name evidence="16" type="ordered locus">Desal_0126</name>
</gene>
<feature type="signal peptide" evidence="15">
    <location>
        <begin position="1"/>
        <end position="19"/>
    </location>
</feature>
<keyword evidence="10" id="KW-0921">Nickel transport</keyword>
<evidence type="ECO:0000256" key="3">
    <source>
        <dbReference type="ARBA" id="ARBA00022426"/>
    </source>
</evidence>
<accession>C6BVI3</accession>
<feature type="chain" id="PRO_5002962843" description="Nickel/cobalt efflux system" evidence="15">
    <location>
        <begin position="20"/>
        <end position="340"/>
    </location>
</feature>
<evidence type="ECO:0000256" key="4">
    <source>
        <dbReference type="ARBA" id="ARBA00022448"/>
    </source>
</evidence>
<reference evidence="16 17" key="1">
    <citation type="submission" date="2009-06" db="EMBL/GenBank/DDBJ databases">
        <title>Complete sequence of Desulfovibrio salexigens DSM 2638.</title>
        <authorList>
            <consortium name="US DOE Joint Genome Institute"/>
            <person name="Lucas S."/>
            <person name="Copeland A."/>
            <person name="Lapidus A."/>
            <person name="Glavina del Rio T."/>
            <person name="Tice H."/>
            <person name="Bruce D."/>
            <person name="Goodwin L."/>
            <person name="Pitluck S."/>
            <person name="Munk A.C."/>
            <person name="Brettin T."/>
            <person name="Detter J.C."/>
            <person name="Han C."/>
            <person name="Tapia R."/>
            <person name="Larimer F."/>
            <person name="Land M."/>
            <person name="Hauser L."/>
            <person name="Kyrpides N."/>
            <person name="Anderson I."/>
            <person name="Wall J.D."/>
            <person name="Arkin A.P."/>
            <person name="Dehal P."/>
            <person name="Chivian D."/>
            <person name="Giles B."/>
            <person name="Hazen T.C."/>
        </authorList>
    </citation>
    <scope>NUCLEOTIDE SEQUENCE [LARGE SCALE GENOMIC DNA]</scope>
    <source>
        <strain evidence="17">ATCC 14822 / DSM 2638 / NCIMB 8403 / VKM B-1763</strain>
    </source>
</reference>
<feature type="transmembrane region" description="Helical" evidence="13">
    <location>
        <begin position="205"/>
        <end position="222"/>
    </location>
</feature>
<keyword evidence="11 13" id="KW-0472">Membrane</keyword>
<evidence type="ECO:0000313" key="17">
    <source>
        <dbReference type="Proteomes" id="UP000002601"/>
    </source>
</evidence>
<dbReference type="GO" id="GO:0006824">
    <property type="term" value="P:cobalt ion transport"/>
    <property type="evidence" value="ECO:0007669"/>
    <property type="project" value="UniProtKB-KW"/>
</dbReference>
<dbReference type="GO" id="GO:0015099">
    <property type="term" value="F:nickel cation transmembrane transporter activity"/>
    <property type="evidence" value="ECO:0007669"/>
    <property type="project" value="UniProtKB-UniRule"/>
</dbReference>
<keyword evidence="4 13" id="KW-0813">Transport</keyword>
<evidence type="ECO:0000256" key="11">
    <source>
        <dbReference type="ARBA" id="ARBA00023136"/>
    </source>
</evidence>
<evidence type="ECO:0000256" key="7">
    <source>
        <dbReference type="ARBA" id="ARBA00022692"/>
    </source>
</evidence>
<keyword evidence="17" id="KW-1185">Reference proteome</keyword>
<evidence type="ECO:0000256" key="15">
    <source>
        <dbReference type="SAM" id="SignalP"/>
    </source>
</evidence>
<protein>
    <recommendedName>
        <fullName evidence="13">Nickel/cobalt efflux system</fullName>
    </recommendedName>
</protein>